<feature type="compositionally biased region" description="Acidic residues" evidence="1">
    <location>
        <begin position="67"/>
        <end position="91"/>
    </location>
</feature>
<keyword evidence="2" id="KW-1185">Reference proteome</keyword>
<name>A0ABM0GRW2_SACKO</name>
<gene>
    <name evidence="3" type="primary">LOC100370960</name>
</gene>
<accession>A0ABM0GRW2</accession>
<evidence type="ECO:0000313" key="2">
    <source>
        <dbReference type="Proteomes" id="UP000694865"/>
    </source>
</evidence>
<dbReference type="GeneID" id="100370960"/>
<organism evidence="2 3">
    <name type="scientific">Saccoglossus kowalevskii</name>
    <name type="common">Acorn worm</name>
    <dbReference type="NCBI Taxonomy" id="10224"/>
    <lineage>
        <taxon>Eukaryota</taxon>
        <taxon>Metazoa</taxon>
        <taxon>Hemichordata</taxon>
        <taxon>Enteropneusta</taxon>
        <taxon>Harrimaniidae</taxon>
        <taxon>Saccoglossus</taxon>
    </lineage>
</organism>
<feature type="compositionally biased region" description="Polar residues" evidence="1">
    <location>
        <begin position="53"/>
        <end position="62"/>
    </location>
</feature>
<proteinExistence type="predicted"/>
<sequence>MGEKENRTNSLNEWEDDEDSNDNGPRKENLPYDLTSDAFKAKTMQSFVKALTRDQQSSNICRQSDFKDDDDDNDDDIDDDDDEEDDDDGSDNDWFIKKL</sequence>
<dbReference type="Proteomes" id="UP000694865">
    <property type="component" value="Unplaced"/>
</dbReference>
<evidence type="ECO:0000256" key="1">
    <source>
        <dbReference type="SAM" id="MobiDB-lite"/>
    </source>
</evidence>
<feature type="region of interest" description="Disordered" evidence="1">
    <location>
        <begin position="1"/>
        <end position="34"/>
    </location>
</feature>
<evidence type="ECO:0000313" key="3">
    <source>
        <dbReference type="RefSeq" id="XP_002735977.1"/>
    </source>
</evidence>
<feature type="region of interest" description="Disordered" evidence="1">
    <location>
        <begin position="50"/>
        <end position="99"/>
    </location>
</feature>
<reference evidence="3" key="1">
    <citation type="submission" date="2025-08" db="UniProtKB">
        <authorList>
            <consortium name="RefSeq"/>
        </authorList>
    </citation>
    <scope>IDENTIFICATION</scope>
    <source>
        <tissue evidence="3">Testes</tissue>
    </source>
</reference>
<dbReference type="RefSeq" id="XP_002735977.1">
    <property type="nucleotide sequence ID" value="XM_002735931.2"/>
</dbReference>
<protein>
    <submittedName>
        <fullName evidence="3">Nucleolin-like</fullName>
    </submittedName>
</protein>